<dbReference type="Proteomes" id="UP000011728">
    <property type="component" value="Chromosome"/>
</dbReference>
<dbReference type="PATRIC" id="fig|931276.5.peg.5093"/>
<dbReference type="KEGG" id="csr:Cspa_c50450"/>
<evidence type="ECO:0000313" key="1">
    <source>
        <dbReference type="EMBL" id="AGF58798.1"/>
    </source>
</evidence>
<reference evidence="1 2" key="1">
    <citation type="submission" date="2013-02" db="EMBL/GenBank/DDBJ databases">
        <title>Genome sequence of Clostridium saccharoperbutylacetonicum N1-4(HMT).</title>
        <authorList>
            <person name="Poehlein A."/>
            <person name="Daniel R."/>
        </authorList>
    </citation>
    <scope>NUCLEOTIDE SEQUENCE [LARGE SCALE GENOMIC DNA]</scope>
    <source>
        <strain evidence="2">N1-4(HMT)</strain>
    </source>
</reference>
<evidence type="ECO:0008006" key="3">
    <source>
        <dbReference type="Google" id="ProtNLM"/>
    </source>
</evidence>
<gene>
    <name evidence="1" type="ORF">Cspa_c50450</name>
</gene>
<keyword evidence="2" id="KW-1185">Reference proteome</keyword>
<dbReference type="EMBL" id="CP004121">
    <property type="protein sequence ID" value="AGF58798.1"/>
    <property type="molecule type" value="Genomic_DNA"/>
</dbReference>
<dbReference type="RefSeq" id="WP_015395106.1">
    <property type="nucleotide sequence ID" value="NC_020291.1"/>
</dbReference>
<sequence>MEKKQIENIIINVIEDIVDINITDRNLNLFGDEYHITPRDMTYIVFDIEKKLGKEIVSVFETEDIGIMTISNLADGIKKHMAV</sequence>
<organism evidence="1 2">
    <name type="scientific">Clostridium saccharoperbutylacetonicum N1-4(HMT)</name>
    <dbReference type="NCBI Taxonomy" id="931276"/>
    <lineage>
        <taxon>Bacteria</taxon>
        <taxon>Bacillati</taxon>
        <taxon>Bacillota</taxon>
        <taxon>Clostridia</taxon>
        <taxon>Eubacteriales</taxon>
        <taxon>Clostridiaceae</taxon>
        <taxon>Clostridium</taxon>
    </lineage>
</organism>
<dbReference type="OrthoDB" id="9985622at2"/>
<dbReference type="STRING" id="36745.CLSAP_48040"/>
<protein>
    <recommendedName>
        <fullName evidence="3">Acyl carrier protein</fullName>
    </recommendedName>
</protein>
<evidence type="ECO:0000313" key="2">
    <source>
        <dbReference type="Proteomes" id="UP000011728"/>
    </source>
</evidence>
<accession>M1MRN1</accession>
<name>M1MRN1_9CLOT</name>
<dbReference type="HOGENOM" id="CLU_2421835_0_0_9"/>
<dbReference type="AlphaFoldDB" id="M1MRN1"/>
<proteinExistence type="predicted"/>